<dbReference type="RefSeq" id="WP_207859074.1">
    <property type="nucleotide sequence ID" value="NZ_JAFREP010000009.1"/>
</dbReference>
<reference evidence="2" key="1">
    <citation type="submission" date="2021-03" db="EMBL/GenBank/DDBJ databases">
        <authorList>
            <person name="Wang G."/>
        </authorList>
    </citation>
    <scope>NUCLEOTIDE SEQUENCE</scope>
    <source>
        <strain evidence="2">KCTC 12899</strain>
    </source>
</reference>
<name>A0A8J7QJB3_9BACT</name>
<dbReference type="InterPro" id="IPR016039">
    <property type="entry name" value="Thiolase-like"/>
</dbReference>
<protein>
    <recommendedName>
        <fullName evidence="1">Beta-ketoacyl synthase-like N-terminal domain-containing protein</fullName>
    </recommendedName>
</protein>
<proteinExistence type="predicted"/>
<organism evidence="2 3">
    <name type="scientific">Acanthopleuribacter pedis</name>
    <dbReference type="NCBI Taxonomy" id="442870"/>
    <lineage>
        <taxon>Bacteria</taxon>
        <taxon>Pseudomonadati</taxon>
        <taxon>Acidobacteriota</taxon>
        <taxon>Holophagae</taxon>
        <taxon>Acanthopleuribacterales</taxon>
        <taxon>Acanthopleuribacteraceae</taxon>
        <taxon>Acanthopleuribacter</taxon>
    </lineage>
</organism>
<dbReference type="Gene3D" id="3.40.47.10">
    <property type="match status" value="1"/>
</dbReference>
<comment type="caution">
    <text evidence="2">The sequence shown here is derived from an EMBL/GenBank/DDBJ whole genome shotgun (WGS) entry which is preliminary data.</text>
</comment>
<dbReference type="EMBL" id="JAFREP010000009">
    <property type="protein sequence ID" value="MBO1319253.1"/>
    <property type="molecule type" value="Genomic_DNA"/>
</dbReference>
<dbReference type="Proteomes" id="UP000664417">
    <property type="component" value="Unassembled WGS sequence"/>
</dbReference>
<dbReference type="SUPFAM" id="SSF53901">
    <property type="entry name" value="Thiolase-like"/>
    <property type="match status" value="2"/>
</dbReference>
<evidence type="ECO:0000313" key="3">
    <source>
        <dbReference type="Proteomes" id="UP000664417"/>
    </source>
</evidence>
<feature type="domain" description="Beta-ketoacyl synthase-like N-terminal" evidence="1">
    <location>
        <begin position="139"/>
        <end position="208"/>
    </location>
</feature>
<gene>
    <name evidence="2" type="ORF">J3U88_12345</name>
</gene>
<sequence length="349" mass="38054">MKTVITAVNSTTPVGTDALATAHSVRTGMARIEESSFWDRARLPVDWSRIEYLSDYEVNLARQQVVGNFCLDTLIEQLSEQGRRFENLYLLVGLAHPDRPGPAYAAKDHALLDEWCRKLAPLANAVSAEPFQQGHAAVAHAADRARQILADQPESACLIGGYDSLLDPQTLQFFSKADRLLSEAYGRQHGFAPGEGCAFFLVETEERARRAETPILAELAGAGHGFEPGSIVSDQPNTAKALTDCCRAVLEAADPEPVIAQVYSDLNGEYFRTKEWNYVSIRLFGQRDELPVHHPAEYYGTVGAAGGAVLANLATIGYQNGWIQGDSLIFCSDDHGDRGAILLRPAPTP</sequence>
<dbReference type="GO" id="GO:0016746">
    <property type="term" value="F:acyltransferase activity"/>
    <property type="evidence" value="ECO:0007669"/>
    <property type="project" value="InterPro"/>
</dbReference>
<dbReference type="Pfam" id="PF00109">
    <property type="entry name" value="ketoacyl-synt"/>
    <property type="match status" value="1"/>
</dbReference>
<keyword evidence="3" id="KW-1185">Reference proteome</keyword>
<dbReference type="AlphaFoldDB" id="A0A8J7QJB3"/>
<evidence type="ECO:0000259" key="1">
    <source>
        <dbReference type="Pfam" id="PF00109"/>
    </source>
</evidence>
<evidence type="ECO:0000313" key="2">
    <source>
        <dbReference type="EMBL" id="MBO1319253.1"/>
    </source>
</evidence>
<dbReference type="InterPro" id="IPR014030">
    <property type="entry name" value="Ketoacyl_synth_N"/>
</dbReference>
<accession>A0A8J7QJB3</accession>